<protein>
    <submittedName>
        <fullName evidence="1">Uncharacterized membrane protein</fullName>
    </submittedName>
</protein>
<evidence type="ECO:0000313" key="1">
    <source>
        <dbReference type="EMBL" id="GAF25310.1"/>
    </source>
</evidence>
<gene>
    <name evidence="1" type="ORF">MTY_0642</name>
</gene>
<reference evidence="1" key="1">
    <citation type="journal article" date="2014" name="Gene">
        <title>Genome-guided analysis of transformation efficiency and carbon dioxide assimilation by Moorella thermoacetica Y72.</title>
        <authorList>
            <person name="Tsukahara K."/>
            <person name="Kita A."/>
            <person name="Nakashimada Y."/>
            <person name="Hoshino T."/>
            <person name="Murakami K."/>
        </authorList>
    </citation>
    <scope>NUCLEOTIDE SEQUENCE [LARGE SCALE GENOMIC DNA]</scope>
    <source>
        <strain evidence="1">Y72</strain>
    </source>
</reference>
<dbReference type="SUPFAM" id="SSF47240">
    <property type="entry name" value="Ferritin-like"/>
    <property type="match status" value="1"/>
</dbReference>
<dbReference type="CDD" id="cd00657">
    <property type="entry name" value="Ferritin_like"/>
    <property type="match status" value="1"/>
</dbReference>
<accession>A0A0S6UCF6</accession>
<dbReference type="EMBL" id="DF238840">
    <property type="protein sequence ID" value="GAF25310.1"/>
    <property type="molecule type" value="Genomic_DNA"/>
</dbReference>
<dbReference type="InterPro" id="IPR009078">
    <property type="entry name" value="Ferritin-like_SF"/>
</dbReference>
<proteinExistence type="predicted"/>
<sequence>MPCLEEKDLIRSLNWFYSLEIEQVDLYKSQARAATDIYLRQVLTRIAAMEQEHVINLEAEISRRGATPTRLGAIIAPLLGVAAGTILNWTNTRTLLWANITLEEKAMADYKRLILKVAEKPLFNLLWSHLIDEDLHAAWFSNKLKELDRLALY</sequence>
<dbReference type="InterPro" id="IPR012347">
    <property type="entry name" value="Ferritin-like"/>
</dbReference>
<dbReference type="Gene3D" id="1.20.1260.10">
    <property type="match status" value="1"/>
</dbReference>
<dbReference type="Proteomes" id="UP000063718">
    <property type="component" value="Unassembled WGS sequence"/>
</dbReference>
<organism evidence="1">
    <name type="scientific">Moorella thermoacetica Y72</name>
    <dbReference type="NCBI Taxonomy" id="1325331"/>
    <lineage>
        <taxon>Bacteria</taxon>
        <taxon>Bacillati</taxon>
        <taxon>Bacillota</taxon>
        <taxon>Clostridia</taxon>
        <taxon>Neomoorellales</taxon>
        <taxon>Neomoorellaceae</taxon>
        <taxon>Neomoorella</taxon>
    </lineage>
</organism>
<dbReference type="RefSeq" id="WP_236712922.1">
    <property type="nucleotide sequence ID" value="NZ_DF238840.1"/>
</dbReference>
<name>A0A0S6UCF6_NEOTH</name>
<dbReference type="AlphaFoldDB" id="A0A0S6UCF6"/>